<comment type="pathway">
    <text evidence="2">Amino-acid biosynthesis; L-threonine biosynthesis; L-threonine from L-aspartate: step 5/5.</text>
</comment>
<dbReference type="Pfam" id="PF14821">
    <property type="entry name" value="Thr_synth_N"/>
    <property type="match status" value="1"/>
</dbReference>
<dbReference type="SUPFAM" id="SSF53686">
    <property type="entry name" value="Tryptophan synthase beta subunit-like PLP-dependent enzymes"/>
    <property type="match status" value="1"/>
</dbReference>
<evidence type="ECO:0000256" key="1">
    <source>
        <dbReference type="ARBA" id="ARBA00001933"/>
    </source>
</evidence>
<dbReference type="InterPro" id="IPR037158">
    <property type="entry name" value="Thr_synth_N_sf"/>
</dbReference>
<dbReference type="Gene3D" id="3.40.50.1100">
    <property type="match status" value="2"/>
</dbReference>
<dbReference type="Proteomes" id="UP000002586">
    <property type="component" value="Chromosome"/>
</dbReference>
<evidence type="ECO:0000256" key="7">
    <source>
        <dbReference type="ARBA" id="ARBA00022697"/>
    </source>
</evidence>
<gene>
    <name evidence="15" type="ordered locus">Mmc1_0459</name>
</gene>
<reference evidence="16" key="1">
    <citation type="journal article" date="2009" name="Appl. Environ. Microbiol.">
        <title>Complete genome sequence of the chemolithoautotrophic marine magnetotactic coccus strain MC-1.</title>
        <authorList>
            <person name="Schubbe S."/>
            <person name="Williams T.J."/>
            <person name="Xie G."/>
            <person name="Kiss H.E."/>
            <person name="Brettin T.S."/>
            <person name="Martinez D."/>
            <person name="Ross C.A."/>
            <person name="Schuler D."/>
            <person name="Cox B.L."/>
            <person name="Nealson K.H."/>
            <person name="Bazylinski D.A."/>
        </authorList>
    </citation>
    <scope>NUCLEOTIDE SEQUENCE [LARGE SCALE GENOMIC DNA]</scope>
    <source>
        <strain evidence="16">ATCC BAA-1437 / JCM 17883 / MC-1</strain>
    </source>
</reference>
<dbReference type="PANTHER" id="PTHR42690:SF1">
    <property type="entry name" value="THREONINE SYNTHASE-LIKE 2"/>
    <property type="match status" value="1"/>
</dbReference>
<evidence type="ECO:0000256" key="11">
    <source>
        <dbReference type="NCBIfam" id="TIGR00260"/>
    </source>
</evidence>
<comment type="cofactor">
    <cofactor evidence="1 12">
        <name>pyridoxal 5'-phosphate</name>
        <dbReference type="ChEBI" id="CHEBI:597326"/>
    </cofactor>
</comment>
<reference evidence="15 16" key="2">
    <citation type="journal article" date="2012" name="Int. J. Syst. Evol. Microbiol.">
        <title>Magnetococcus marinus gen. nov., sp. nov., a marine, magnetotactic bacterium that represents a novel lineage (Magnetococcaceae fam. nov.; Magnetococcales ord. nov.) at the base of the Alphaproteobacteria.</title>
        <authorList>
            <person name="Bazylinski D.A."/>
            <person name="Williams T.J."/>
            <person name="Lefevre C.T."/>
            <person name="Berg R.J."/>
            <person name="Zhang C.L."/>
            <person name="Bowser S.S."/>
            <person name="Dean A.J."/>
            <person name="Beveridge T.J."/>
        </authorList>
    </citation>
    <scope>NUCLEOTIDE SEQUENCE [LARGE SCALE GENOMIC DNA]</scope>
    <source>
        <strain evidence="16">ATCC BAA-1437 / JCM 17883 / MC-1</strain>
    </source>
</reference>
<evidence type="ECO:0000256" key="8">
    <source>
        <dbReference type="ARBA" id="ARBA00022898"/>
    </source>
</evidence>
<dbReference type="EMBL" id="CP000471">
    <property type="protein sequence ID" value="ABK42984.1"/>
    <property type="molecule type" value="Genomic_DNA"/>
</dbReference>
<dbReference type="Pfam" id="PF00291">
    <property type="entry name" value="PALP"/>
    <property type="match status" value="1"/>
</dbReference>
<dbReference type="InterPro" id="IPR051166">
    <property type="entry name" value="Threonine_Synthase"/>
</dbReference>
<protein>
    <recommendedName>
        <fullName evidence="5 11">Threonine synthase</fullName>
        <ecNumber evidence="4 11">4.2.3.1</ecNumber>
    </recommendedName>
</protein>
<dbReference type="CDD" id="cd01560">
    <property type="entry name" value="Thr-synth_2"/>
    <property type="match status" value="1"/>
</dbReference>
<dbReference type="PROSITE" id="PS00165">
    <property type="entry name" value="DEHYDRATASE_SER_THR"/>
    <property type="match status" value="1"/>
</dbReference>
<dbReference type="RefSeq" id="WP_011712154.1">
    <property type="nucleotide sequence ID" value="NC_008576.1"/>
</dbReference>
<evidence type="ECO:0000259" key="14">
    <source>
        <dbReference type="Pfam" id="PF14821"/>
    </source>
</evidence>
<dbReference type="KEGG" id="mgm:Mmc1_0459"/>
<evidence type="ECO:0000259" key="13">
    <source>
        <dbReference type="Pfam" id="PF00291"/>
    </source>
</evidence>
<keyword evidence="9 15" id="KW-0456">Lyase</keyword>
<keyword evidence="6" id="KW-0028">Amino-acid biosynthesis</keyword>
<dbReference type="Gene3D" id="3.90.1380.10">
    <property type="entry name" value="Threonine synthase, N-terminal domain"/>
    <property type="match status" value="1"/>
</dbReference>
<evidence type="ECO:0000256" key="10">
    <source>
        <dbReference type="ARBA" id="ARBA00049144"/>
    </source>
</evidence>
<evidence type="ECO:0000256" key="6">
    <source>
        <dbReference type="ARBA" id="ARBA00022605"/>
    </source>
</evidence>
<dbReference type="InterPro" id="IPR036052">
    <property type="entry name" value="TrpB-like_PALP_sf"/>
</dbReference>
<keyword evidence="8 12" id="KW-0663">Pyridoxal phosphate</keyword>
<dbReference type="AlphaFoldDB" id="A0L4U1"/>
<evidence type="ECO:0000313" key="16">
    <source>
        <dbReference type="Proteomes" id="UP000002586"/>
    </source>
</evidence>
<dbReference type="PANTHER" id="PTHR42690">
    <property type="entry name" value="THREONINE SYNTHASE FAMILY MEMBER"/>
    <property type="match status" value="1"/>
</dbReference>
<accession>A0L4U1</accession>
<evidence type="ECO:0000313" key="15">
    <source>
        <dbReference type="EMBL" id="ABK42984.1"/>
    </source>
</evidence>
<feature type="modified residue" description="N6-(pyridoxal phosphate)lysine" evidence="12">
    <location>
        <position position="111"/>
    </location>
</feature>
<dbReference type="Pfam" id="PF24857">
    <property type="entry name" value="THR4_C"/>
    <property type="match status" value="1"/>
</dbReference>
<feature type="domain" description="Threonine synthase N-terminal" evidence="14">
    <location>
        <begin position="2"/>
        <end position="80"/>
    </location>
</feature>
<dbReference type="InterPro" id="IPR000634">
    <property type="entry name" value="Ser/Thr_deHydtase_PyrdxlP-BS"/>
</dbReference>
<dbReference type="FunFam" id="3.90.1380.10:FF:000003">
    <property type="entry name" value="THR4p Threonine synthase"/>
    <property type="match status" value="1"/>
</dbReference>
<evidence type="ECO:0000256" key="12">
    <source>
        <dbReference type="PIRSR" id="PIRSR604450-51"/>
    </source>
</evidence>
<dbReference type="InterPro" id="IPR004450">
    <property type="entry name" value="Thr_synthase-like"/>
</dbReference>
<dbReference type="InterPro" id="IPR029144">
    <property type="entry name" value="Thr_synth_N"/>
</dbReference>
<dbReference type="eggNOG" id="COG0498">
    <property type="taxonomic scope" value="Bacteria"/>
</dbReference>
<feature type="domain" description="Tryptophan synthase beta chain-like PALP" evidence="13">
    <location>
        <begin position="100"/>
        <end position="332"/>
    </location>
</feature>
<evidence type="ECO:0000256" key="3">
    <source>
        <dbReference type="ARBA" id="ARBA00005517"/>
    </source>
</evidence>
<dbReference type="InterPro" id="IPR001926">
    <property type="entry name" value="TrpB-like_PALP"/>
</dbReference>
<proteinExistence type="inferred from homology"/>
<dbReference type="GO" id="GO:0004795">
    <property type="term" value="F:threonine synthase activity"/>
    <property type="evidence" value="ECO:0007669"/>
    <property type="project" value="UniProtKB-UniRule"/>
</dbReference>
<dbReference type="STRING" id="156889.Mmc1_0459"/>
<dbReference type="NCBIfam" id="TIGR00260">
    <property type="entry name" value="thrC"/>
    <property type="match status" value="1"/>
</dbReference>
<dbReference type="EC" id="4.2.3.1" evidence="4 11"/>
<dbReference type="UniPathway" id="UPA00050">
    <property type="reaction ID" value="UER00065"/>
</dbReference>
<comment type="catalytic activity">
    <reaction evidence="10">
        <text>O-phospho-L-homoserine + H2O = L-threonine + phosphate</text>
        <dbReference type="Rhea" id="RHEA:10840"/>
        <dbReference type="ChEBI" id="CHEBI:15377"/>
        <dbReference type="ChEBI" id="CHEBI:43474"/>
        <dbReference type="ChEBI" id="CHEBI:57590"/>
        <dbReference type="ChEBI" id="CHEBI:57926"/>
        <dbReference type="EC" id="4.2.3.1"/>
    </reaction>
</comment>
<evidence type="ECO:0000256" key="4">
    <source>
        <dbReference type="ARBA" id="ARBA00013028"/>
    </source>
</evidence>
<sequence length="459" mass="49889">MRYISTRGGVAPLSFSEAVMMGLATDGGLLVPERLPQVDGATLRRWAKLSYQELALEVMRPFVEEDIPEADLRPLVINAYAKFEHDEITPLVKVGDVQILELFHGPTLAFKDVALQFLGNLFEYLLEKQGGRLNIIGATSGDTGSAAIHGVRGKSGIDIFILHPHQRVSPVQERQMTTVLDDNVHNIAIEGNFDDGQAIVKALFNDLAFKEKYHLGAVNSINWARILAQIVYYFRGWARATGGNPEQKVSFSVPTGNFGDIYAGYLARQMGLPVDRLILATNRNDILSRFVLHGSYSKGVVEPTISPSMDIQISSNFERYLFDLLERDGDGVKGCMAELAEQGGFSVSAEKLAQVRTIFDAVAVSEAQTLETITRVHRESGYVLDPHTAVGVAAAAGRQGVICLATAHPAKFADAVRQATGEAVALPPSMQDLMTLPTRCEVLPATAAAIKAKVEQTLA</sequence>
<keyword evidence="16" id="KW-1185">Reference proteome</keyword>
<dbReference type="GO" id="GO:0009088">
    <property type="term" value="P:threonine biosynthetic process"/>
    <property type="evidence" value="ECO:0007669"/>
    <property type="project" value="UniProtKB-UniRule"/>
</dbReference>
<dbReference type="OrthoDB" id="9763107at2"/>
<organism evidence="15 16">
    <name type="scientific">Magnetococcus marinus (strain ATCC BAA-1437 / JCM 17883 / MC-1)</name>
    <dbReference type="NCBI Taxonomy" id="156889"/>
    <lineage>
        <taxon>Bacteria</taxon>
        <taxon>Pseudomonadati</taxon>
        <taxon>Pseudomonadota</taxon>
        <taxon>Magnetococcia</taxon>
        <taxon>Magnetococcales</taxon>
        <taxon>Magnetococcaceae</taxon>
        <taxon>Magnetococcus</taxon>
    </lineage>
</organism>
<evidence type="ECO:0000256" key="5">
    <source>
        <dbReference type="ARBA" id="ARBA00018679"/>
    </source>
</evidence>
<dbReference type="GO" id="GO:0030170">
    <property type="term" value="F:pyridoxal phosphate binding"/>
    <property type="evidence" value="ECO:0007669"/>
    <property type="project" value="InterPro"/>
</dbReference>
<comment type="similarity">
    <text evidence="3">Belongs to the threonine synthase family.</text>
</comment>
<keyword evidence="7" id="KW-0791">Threonine biosynthesis</keyword>
<evidence type="ECO:0000256" key="9">
    <source>
        <dbReference type="ARBA" id="ARBA00023239"/>
    </source>
</evidence>
<dbReference type="HOGENOM" id="CLU_015170_1_0_5"/>
<name>A0L4U1_MAGMM</name>
<evidence type="ECO:0000256" key="2">
    <source>
        <dbReference type="ARBA" id="ARBA00004979"/>
    </source>
</evidence>